<dbReference type="InterPro" id="IPR005651">
    <property type="entry name" value="Trm112-like"/>
</dbReference>
<dbReference type="CDD" id="cd02440">
    <property type="entry name" value="AdoMet_MTases"/>
    <property type="match status" value="1"/>
</dbReference>
<dbReference type="Pfam" id="PF03966">
    <property type="entry name" value="Trm112p"/>
    <property type="match status" value="1"/>
</dbReference>
<evidence type="ECO:0000313" key="3">
    <source>
        <dbReference type="Proteomes" id="UP000179243"/>
    </source>
</evidence>
<protein>
    <recommendedName>
        <fullName evidence="1">Methyltransferase domain-containing protein</fullName>
    </recommendedName>
</protein>
<accession>A0A1F7F6V2</accession>
<dbReference type="InterPro" id="IPR029063">
    <property type="entry name" value="SAM-dependent_MTases_sf"/>
</dbReference>
<dbReference type="Gene3D" id="3.40.50.150">
    <property type="entry name" value="Vaccinia Virus protein VP39"/>
    <property type="match status" value="1"/>
</dbReference>
<dbReference type="Gene3D" id="2.20.25.10">
    <property type="match status" value="1"/>
</dbReference>
<dbReference type="PANTHER" id="PTHR43861">
    <property type="entry name" value="TRANS-ACONITATE 2-METHYLTRANSFERASE-RELATED"/>
    <property type="match status" value="1"/>
</dbReference>
<dbReference type="AlphaFoldDB" id="A0A1F7F6V2"/>
<dbReference type="Pfam" id="PF13847">
    <property type="entry name" value="Methyltransf_31"/>
    <property type="match status" value="1"/>
</dbReference>
<dbReference type="SUPFAM" id="SSF53335">
    <property type="entry name" value="S-adenosyl-L-methionine-dependent methyltransferases"/>
    <property type="match status" value="1"/>
</dbReference>
<evidence type="ECO:0000313" key="2">
    <source>
        <dbReference type="EMBL" id="OGK02371.1"/>
    </source>
</evidence>
<dbReference type="Proteomes" id="UP000179243">
    <property type="component" value="Unassembled WGS sequence"/>
</dbReference>
<comment type="caution">
    <text evidence="2">The sequence shown here is derived from an EMBL/GenBank/DDBJ whole genome shotgun (WGS) entry which is preliminary data.</text>
</comment>
<dbReference type="PANTHER" id="PTHR43861:SF1">
    <property type="entry name" value="TRANS-ACONITATE 2-METHYLTRANSFERASE"/>
    <property type="match status" value="1"/>
</dbReference>
<organism evidence="2 3">
    <name type="scientific">Candidatus Raymondbacteria bacterium RIFOXYD12_FULL_49_13</name>
    <dbReference type="NCBI Taxonomy" id="1817890"/>
    <lineage>
        <taxon>Bacteria</taxon>
        <taxon>Raymondiibacteriota</taxon>
    </lineage>
</organism>
<reference evidence="2 3" key="1">
    <citation type="journal article" date="2016" name="Nat. Commun.">
        <title>Thousands of microbial genomes shed light on interconnected biogeochemical processes in an aquifer system.</title>
        <authorList>
            <person name="Anantharaman K."/>
            <person name="Brown C.T."/>
            <person name="Hug L.A."/>
            <person name="Sharon I."/>
            <person name="Castelle C.J."/>
            <person name="Probst A.J."/>
            <person name="Thomas B.C."/>
            <person name="Singh A."/>
            <person name="Wilkins M.J."/>
            <person name="Karaoz U."/>
            <person name="Brodie E.L."/>
            <person name="Williams K.H."/>
            <person name="Hubbard S.S."/>
            <person name="Banfield J.F."/>
        </authorList>
    </citation>
    <scope>NUCLEOTIDE SEQUENCE [LARGE SCALE GENOMIC DNA]</scope>
</reference>
<sequence>MYEKLLDYVACPVCSRAFTLETAKKEGMHVMEGSLSCPMGHHRFPIRKGIPRFADTVQQDHSQVKDSFSSKWNARPDLGLTMGVEFTMNFLFERYTWYTRETYDRFIEGRKLILDVGSGLGRILQCHLSKTRGEVISFEISESVDVVFNNHKDMKNVHVVQADIFNLPFPRTTRFDYIIANAVLHHTRSTQVAFSKISSLLAKDGIMDTYIYRKKGPIRELVDTYLIEHTSAISENECWEFCRAITDLGKELSKYKEPLVIGKDIPVLGIKAGSYNLQRFFFYEIMKCFWNNDIDYDFSLMTNYDWYRPKYSHRHTSDEFIDWCRDLDLSVKEMNVIPAGLAFQVTRG</sequence>
<name>A0A1F7F6V2_UNCRA</name>
<proteinExistence type="predicted"/>
<dbReference type="SUPFAM" id="SSF158997">
    <property type="entry name" value="Trm112p-like"/>
    <property type="match status" value="1"/>
</dbReference>
<dbReference type="EMBL" id="MFYX01000109">
    <property type="protein sequence ID" value="OGK02371.1"/>
    <property type="molecule type" value="Genomic_DNA"/>
</dbReference>
<dbReference type="GO" id="GO:0008757">
    <property type="term" value="F:S-adenosylmethionine-dependent methyltransferase activity"/>
    <property type="evidence" value="ECO:0007669"/>
    <property type="project" value="InterPro"/>
</dbReference>
<gene>
    <name evidence="2" type="ORF">A2519_15995</name>
</gene>
<dbReference type="InterPro" id="IPR025714">
    <property type="entry name" value="Methyltranfer_dom"/>
</dbReference>
<feature type="domain" description="Methyltransferase" evidence="1">
    <location>
        <begin position="113"/>
        <end position="209"/>
    </location>
</feature>
<evidence type="ECO:0000259" key="1">
    <source>
        <dbReference type="Pfam" id="PF13847"/>
    </source>
</evidence>